<sequence length="158" mass="18932">MKSIIKGEKVKKEYYLGCYQGSSCFGYEPVYYKIDVNYPSEKNGEISSSEEFLEYITVKETENINRILREKDTILVDEQHLKIYKVVHDTEGNVIYFTDYKEVVEDLDSKTEAEKNFELRKLFLEERKKEKSQVNQETQLNNNNLPKNSRKRWWEFSE</sequence>
<reference evidence="1 2" key="1">
    <citation type="submission" date="2018-11" db="EMBL/GenBank/DDBJ databases">
        <title>Phylogenetic determinants of toxin gene distribution in genomes of Brevibacillus laterosporus.</title>
        <authorList>
            <person name="Glare T.R."/>
            <person name="Durrant A."/>
            <person name="Berry C."/>
            <person name="Palma L."/>
            <person name="Ormskirk M."/>
            <person name="Cox M.O."/>
        </authorList>
    </citation>
    <scope>NUCLEOTIDE SEQUENCE [LARGE SCALE GENOMIC DNA]</scope>
    <source>
        <strain evidence="1 2">1821L</strain>
    </source>
</reference>
<proteinExistence type="predicted"/>
<dbReference type="AlphaFoldDB" id="A0A518VCA0"/>
<name>A0A518VCA0_BRELA</name>
<evidence type="ECO:0000313" key="1">
    <source>
        <dbReference type="EMBL" id="QDX94620.1"/>
    </source>
</evidence>
<keyword evidence="2" id="KW-1185">Reference proteome</keyword>
<accession>A0A518VCA0</accession>
<organism evidence="1 2">
    <name type="scientific">Brevibacillus laterosporus</name>
    <name type="common">Bacillus laterosporus</name>
    <dbReference type="NCBI Taxonomy" id="1465"/>
    <lineage>
        <taxon>Bacteria</taxon>
        <taxon>Bacillati</taxon>
        <taxon>Bacillota</taxon>
        <taxon>Bacilli</taxon>
        <taxon>Bacillales</taxon>
        <taxon>Paenibacillaceae</taxon>
        <taxon>Brevibacillus</taxon>
    </lineage>
</organism>
<dbReference type="EMBL" id="CP033464">
    <property type="protein sequence ID" value="QDX94620.1"/>
    <property type="molecule type" value="Genomic_DNA"/>
</dbReference>
<evidence type="ECO:0000313" key="2">
    <source>
        <dbReference type="Proteomes" id="UP000319432"/>
    </source>
</evidence>
<dbReference type="Proteomes" id="UP000319432">
    <property type="component" value="Chromosome"/>
</dbReference>
<protein>
    <submittedName>
        <fullName evidence="1">Uncharacterized protein</fullName>
    </submittedName>
</protein>
<gene>
    <name evidence="1" type="ORF">EEL30_21500</name>
</gene>